<gene>
    <name evidence="1" type="ORF">LCGC14_1688340</name>
</gene>
<name>A0A0F9HLN3_9ZZZZ</name>
<dbReference type="EMBL" id="LAZR01014729">
    <property type="protein sequence ID" value="KKM16191.1"/>
    <property type="molecule type" value="Genomic_DNA"/>
</dbReference>
<protein>
    <recommendedName>
        <fullName evidence="2">Bacteriophage Mu GpT domain-containing protein</fullName>
    </recommendedName>
</protein>
<comment type="caution">
    <text evidence="1">The sequence shown here is derived from an EMBL/GenBank/DDBJ whole genome shotgun (WGS) entry which is preliminary data.</text>
</comment>
<evidence type="ECO:0008006" key="2">
    <source>
        <dbReference type="Google" id="ProtNLM"/>
    </source>
</evidence>
<accession>A0A0F9HLN3</accession>
<sequence>MAGVKNSQLLDLIQTTLENLPDQEFEVAWTNNDYEFCRIYQNERMEIDSGTAISRRIMFDHSGNARYRQLFDVDNPTVADVMSTITVPWTTIGTNYTWDIQEFIRNSDGATGFIKLVKVRRVDGLWALADLIEERAWKAPDSSTDDLNPYGVPYYLSFYTDNSGTVNTSAGAYNGQAVGFGDGTFSNTVADIDASAEAKWRNWCGVYSSVDNALLKAFRVAFMRTHFKVPYIIEDPSDKARGQKRTYASHDTVADLMDLADQKDDRHSGKDILGNLRVSEGGLVTVNRLPVMPINQLSSDEVSYSPIYTVDFSKFKPVVQKGYWMHEGEPIDGGIAQHTVFTVFLDGSHNNLCLNRRTAGFVLHKSV</sequence>
<dbReference type="AlphaFoldDB" id="A0A0F9HLN3"/>
<proteinExistence type="predicted"/>
<evidence type="ECO:0000313" key="1">
    <source>
        <dbReference type="EMBL" id="KKM16191.1"/>
    </source>
</evidence>
<reference evidence="1" key="1">
    <citation type="journal article" date="2015" name="Nature">
        <title>Complex archaea that bridge the gap between prokaryotes and eukaryotes.</title>
        <authorList>
            <person name="Spang A."/>
            <person name="Saw J.H."/>
            <person name="Jorgensen S.L."/>
            <person name="Zaremba-Niedzwiedzka K."/>
            <person name="Martijn J."/>
            <person name="Lind A.E."/>
            <person name="van Eijk R."/>
            <person name="Schleper C."/>
            <person name="Guy L."/>
            <person name="Ettema T.J."/>
        </authorList>
    </citation>
    <scope>NUCLEOTIDE SEQUENCE</scope>
</reference>
<organism evidence="1">
    <name type="scientific">marine sediment metagenome</name>
    <dbReference type="NCBI Taxonomy" id="412755"/>
    <lineage>
        <taxon>unclassified sequences</taxon>
        <taxon>metagenomes</taxon>
        <taxon>ecological metagenomes</taxon>
    </lineage>
</organism>